<dbReference type="Proteomes" id="UP001182355">
    <property type="component" value="Unassembled WGS sequence"/>
</dbReference>
<dbReference type="AlphaFoldDB" id="A0A9P1PVM4"/>
<evidence type="ECO:0000256" key="6">
    <source>
        <dbReference type="ARBA" id="ARBA00023136"/>
    </source>
</evidence>
<evidence type="ECO:0000256" key="4">
    <source>
        <dbReference type="ARBA" id="ARBA00022734"/>
    </source>
</evidence>
<dbReference type="PROSITE" id="PS50231">
    <property type="entry name" value="RICIN_B_LECTIN"/>
    <property type="match status" value="1"/>
</dbReference>
<reference evidence="11" key="2">
    <citation type="submission" date="2023-02" db="EMBL/GenBank/DDBJ databases">
        <authorList>
            <person name="Ashton P.M."/>
            <person name="Dallman T."/>
            <person name="Nair S."/>
            <person name="De Pinna E."/>
            <person name="Peters T."/>
            <person name="Grant K."/>
        </authorList>
    </citation>
    <scope>NUCLEOTIDE SEQUENCE</scope>
    <source>
        <strain evidence="11">01103883</strain>
    </source>
</reference>
<accession>A0A9P1PVM4</accession>
<protein>
    <submittedName>
        <fullName evidence="10">Cytolethal distending toxin subunit A</fullName>
    </submittedName>
</protein>
<organism evidence="10 12">
    <name type="scientific">Yersinia enterocolitica</name>
    <dbReference type="NCBI Taxonomy" id="630"/>
    <lineage>
        <taxon>Bacteria</taxon>
        <taxon>Pseudomonadati</taxon>
        <taxon>Pseudomonadota</taxon>
        <taxon>Gammaproteobacteria</taxon>
        <taxon>Enterobacterales</taxon>
        <taxon>Yersiniaceae</taxon>
        <taxon>Yersinia</taxon>
    </lineage>
</organism>
<dbReference type="RefSeq" id="WP_019079732.1">
    <property type="nucleotide sequence ID" value="NZ_CAKODN010000018.1"/>
</dbReference>
<dbReference type="Gene3D" id="2.80.10.50">
    <property type="match status" value="1"/>
</dbReference>
<keyword evidence="2" id="KW-0800">Toxin</keyword>
<dbReference type="SUPFAM" id="SSF50370">
    <property type="entry name" value="Ricin B-like lectins"/>
    <property type="match status" value="1"/>
</dbReference>
<evidence type="ECO:0000256" key="8">
    <source>
        <dbReference type="ARBA" id="ARBA00023237"/>
    </source>
</evidence>
<dbReference type="Proteomes" id="UP000041356">
    <property type="component" value="Unassembled WGS sequence"/>
</dbReference>
<keyword evidence="4" id="KW-0430">Lectin</keyword>
<dbReference type="EMBL" id="CPZF01000004">
    <property type="protein sequence ID" value="CNF66375.1"/>
    <property type="molecule type" value="Genomic_DNA"/>
</dbReference>
<keyword evidence="7" id="KW-0564">Palmitate</keyword>
<dbReference type="CDD" id="cd23414">
    <property type="entry name" value="beta-trefoil_Ricin_CdtA"/>
    <property type="match status" value="1"/>
</dbReference>
<dbReference type="InterPro" id="IPR003558">
    <property type="entry name" value="CDtoxinA/C"/>
</dbReference>
<keyword evidence="9" id="KW-0449">Lipoprotein</keyword>
<keyword evidence="3" id="KW-0732">Signal</keyword>
<evidence type="ECO:0000313" key="12">
    <source>
        <dbReference type="Proteomes" id="UP000041356"/>
    </source>
</evidence>
<evidence type="ECO:0000256" key="5">
    <source>
        <dbReference type="ARBA" id="ARBA00023026"/>
    </source>
</evidence>
<evidence type="ECO:0000256" key="9">
    <source>
        <dbReference type="ARBA" id="ARBA00023288"/>
    </source>
</evidence>
<dbReference type="Pfam" id="PF03498">
    <property type="entry name" value="CDtoxinA"/>
    <property type="match status" value="1"/>
</dbReference>
<dbReference type="GO" id="GO:0009279">
    <property type="term" value="C:cell outer membrane"/>
    <property type="evidence" value="ECO:0007669"/>
    <property type="project" value="UniProtKB-SubCell"/>
</dbReference>
<evidence type="ECO:0000313" key="10">
    <source>
        <dbReference type="EMBL" id="CNF66375.1"/>
    </source>
</evidence>
<keyword evidence="8" id="KW-0998">Cell outer membrane</keyword>
<dbReference type="InterPro" id="IPR035992">
    <property type="entry name" value="Ricin_B-like_lectins"/>
</dbReference>
<evidence type="ECO:0000313" key="11">
    <source>
        <dbReference type="EMBL" id="ELI8100416.1"/>
    </source>
</evidence>
<keyword evidence="6" id="KW-0472">Membrane</keyword>
<sequence length="173" mass="19657">MYKEINKSGLLNSAILILTLISTNEIIAANEPVYKSIYNVNHGALIYSHNHGQNQYLWADYAHNLSGDWKANANWNLMYNSDGTISFVNQNSGLCLQHYGTNYQIVEHKCTGSHEKQKFNFELISSGAILIKFAHNSECIYMSSGIRYYSIYSDVCDQTNKDFYWAIVPPLAP</sequence>
<proteinExistence type="predicted"/>
<dbReference type="GO" id="GO:0030246">
    <property type="term" value="F:carbohydrate binding"/>
    <property type="evidence" value="ECO:0007669"/>
    <property type="project" value="UniProtKB-KW"/>
</dbReference>
<dbReference type="EMBL" id="ABNAVX010000001">
    <property type="protein sequence ID" value="ELI8100416.1"/>
    <property type="molecule type" value="Genomic_DNA"/>
</dbReference>
<gene>
    <name evidence="10" type="primary">cdtA</name>
    <name evidence="10" type="ORF">ERS137939_02072</name>
    <name evidence="11" type="ORF">RSF11_000074</name>
</gene>
<evidence type="ECO:0000256" key="7">
    <source>
        <dbReference type="ARBA" id="ARBA00023139"/>
    </source>
</evidence>
<evidence type="ECO:0000256" key="2">
    <source>
        <dbReference type="ARBA" id="ARBA00022656"/>
    </source>
</evidence>
<dbReference type="GO" id="GO:0090729">
    <property type="term" value="F:toxin activity"/>
    <property type="evidence" value="ECO:0007669"/>
    <property type="project" value="UniProtKB-KW"/>
</dbReference>
<keyword evidence="5" id="KW-0843">Virulence</keyword>
<comment type="caution">
    <text evidence="10">The sequence shown here is derived from an EMBL/GenBank/DDBJ whole genome shotgun (WGS) entry which is preliminary data.</text>
</comment>
<reference evidence="10 12" key="1">
    <citation type="submission" date="2015-03" db="EMBL/GenBank/DDBJ databases">
        <authorList>
            <consortium name="Pathogen Informatics"/>
            <person name="Murphy D."/>
        </authorList>
    </citation>
    <scope>NUCLEOTIDE SEQUENCE [LARGE SCALE GENOMIC DNA]</scope>
    <source>
        <strain evidence="10 12">IP27818</strain>
    </source>
</reference>
<name>A0A9P1PVM4_YEREN</name>
<dbReference type="KEGG" id="yef:FORC2_1739"/>
<comment type="subcellular location">
    <subcellularLocation>
        <location evidence="1">Cell outer membrane</location>
        <topology evidence="1">Lipid-anchor</topology>
    </subcellularLocation>
</comment>
<evidence type="ECO:0000256" key="3">
    <source>
        <dbReference type="ARBA" id="ARBA00022729"/>
    </source>
</evidence>
<evidence type="ECO:0000256" key="1">
    <source>
        <dbReference type="ARBA" id="ARBA00004459"/>
    </source>
</evidence>